<dbReference type="AlphaFoldDB" id="A0A9P1JGJ0"/>
<keyword evidence="3" id="KW-1185">Reference proteome</keyword>
<dbReference type="Proteomes" id="UP000006562">
    <property type="component" value="Chromosome"/>
</dbReference>
<reference evidence="3" key="2">
    <citation type="journal article" date="2011" name="J. Biotechnol.">
        <title>Genome sequence of B. amyloliquefaciens type strain DSM7(T) reveals differences to plant-associated B. amyloliquefaciens FZB42.</title>
        <authorList>
            <person name="Ruckert C."/>
            <person name="Blom J."/>
            <person name="Chen X."/>
            <person name="Reva O."/>
            <person name="Borriss R."/>
        </authorList>
    </citation>
    <scope>NUCLEOTIDE SEQUENCE [LARGE SCALE GENOMIC DNA]</scope>
    <source>
        <strain evidence="3">DSM 7</strain>
    </source>
</reference>
<evidence type="ECO:0000256" key="1">
    <source>
        <dbReference type="SAM" id="MobiDB-lite"/>
    </source>
</evidence>
<feature type="region of interest" description="Disordered" evidence="1">
    <location>
        <begin position="1"/>
        <end position="33"/>
    </location>
</feature>
<dbReference type="KEGG" id="bao:BAMF_1433"/>
<evidence type="ECO:0000313" key="3">
    <source>
        <dbReference type="Proteomes" id="UP000006562"/>
    </source>
</evidence>
<evidence type="ECO:0000313" key="2">
    <source>
        <dbReference type="EMBL" id="CBI42559.1"/>
    </source>
</evidence>
<dbReference type="RefSeq" id="WP_013352024.1">
    <property type="nucleotide sequence ID" value="NC_014551.1"/>
</dbReference>
<sequence length="56" mass="6617">MTKKNRHSRDMQNHKKPMDPELLEEEFSSELGDYNAGKLIETLEQTKPKKKEDSKK</sequence>
<gene>
    <name evidence="2" type="primary">ykzE</name>
    <name evidence="2" type="ordered locus">BAMF_1433</name>
</gene>
<proteinExistence type="predicted"/>
<evidence type="ECO:0008006" key="4">
    <source>
        <dbReference type="Google" id="ProtNLM"/>
    </source>
</evidence>
<dbReference type="EMBL" id="FN597644">
    <property type="protein sequence ID" value="CBI42559.1"/>
    <property type="molecule type" value="Genomic_DNA"/>
</dbReference>
<organism evidence="2 3">
    <name type="scientific">Bacillus amyloliquefaciens (strain ATCC 23350 / DSM 7 / BCRC 11601 / CCUG 28519 / NBRC 15535 / NRRL B-14393 / F)</name>
    <dbReference type="NCBI Taxonomy" id="692420"/>
    <lineage>
        <taxon>Bacteria</taxon>
        <taxon>Bacillati</taxon>
        <taxon>Bacillota</taxon>
        <taxon>Bacilli</taxon>
        <taxon>Bacillales</taxon>
        <taxon>Bacillaceae</taxon>
        <taxon>Bacillus</taxon>
        <taxon>Bacillus amyloliquefaciens group</taxon>
    </lineage>
</organism>
<feature type="compositionally biased region" description="Basic and acidic residues" evidence="1">
    <location>
        <begin position="8"/>
        <end position="19"/>
    </location>
</feature>
<protein>
    <recommendedName>
        <fullName evidence="4">YfhD family protein</fullName>
    </recommendedName>
</protein>
<name>A0A9P1JGJ0_BACAS</name>
<accession>A0A9P1JGJ0</accession>
<reference evidence="2 3" key="1">
    <citation type="journal article" date="2011" name="Int. J. Syst. Evol. Microbiol.">
        <title>Relationship of Bacillus amyloliquefaciens clades associated with strains DSM 7T and FZB42T: a proposal for Bacillus amyloliquefaciens subsp. amyloliquefaciens subsp. nov. and Bacillus amyloliquefaciens subsp. plantarum subsp. nov. based on complete genome sequence comparisons.</title>
        <authorList>
            <person name="Borriss R."/>
            <person name="Chen X.H."/>
            <person name="Rueckert C."/>
            <person name="Blom J."/>
            <person name="Becker A."/>
            <person name="Baumgarth B."/>
            <person name="Fan B."/>
            <person name="Pukall R."/>
            <person name="Schumann P."/>
            <person name="Sproer C."/>
            <person name="Junge H."/>
            <person name="Vater J."/>
            <person name="Puhler A."/>
            <person name="Klenk H.P."/>
        </authorList>
    </citation>
    <scope>NUCLEOTIDE SEQUENCE [LARGE SCALE GENOMIC DNA]</scope>
    <source>
        <strain evidence="3">DSM 7</strain>
    </source>
</reference>